<evidence type="ECO:0000313" key="3">
    <source>
        <dbReference type="EMBL" id="ONH33117.1"/>
    </source>
</evidence>
<keyword evidence="2" id="KW-0812">Transmembrane</keyword>
<dbReference type="OrthoDB" id="4556056at2"/>
<feature type="transmembrane region" description="Helical" evidence="2">
    <location>
        <begin position="101"/>
        <end position="120"/>
    </location>
</feature>
<evidence type="ECO:0000313" key="4">
    <source>
        <dbReference type="Proteomes" id="UP000188929"/>
    </source>
</evidence>
<dbReference type="RefSeq" id="WP_076813333.1">
    <property type="nucleotide sequence ID" value="NZ_MOMC01000007.1"/>
</dbReference>
<keyword evidence="4" id="KW-1185">Reference proteome</keyword>
<dbReference type="EMBL" id="MOMC01000007">
    <property type="protein sequence ID" value="ONH33117.1"/>
    <property type="molecule type" value="Genomic_DNA"/>
</dbReference>
<name>A0A1V2IJ23_9ACTN</name>
<organism evidence="3 4">
    <name type="scientific">Pseudofrankia asymbiotica</name>
    <dbReference type="NCBI Taxonomy" id="1834516"/>
    <lineage>
        <taxon>Bacteria</taxon>
        <taxon>Bacillati</taxon>
        <taxon>Actinomycetota</taxon>
        <taxon>Actinomycetes</taxon>
        <taxon>Frankiales</taxon>
        <taxon>Frankiaceae</taxon>
        <taxon>Pseudofrankia</taxon>
    </lineage>
</organism>
<dbReference type="AlphaFoldDB" id="A0A1V2IJ23"/>
<keyword evidence="2" id="KW-1133">Transmembrane helix</keyword>
<accession>A0A1V2IJ23</accession>
<reference evidence="4" key="1">
    <citation type="submission" date="2016-10" db="EMBL/GenBank/DDBJ databases">
        <title>Frankia sp. NRRL B-16386 Genome sequencing.</title>
        <authorList>
            <person name="Ghodhbane-Gtari F."/>
            <person name="Swanson E."/>
            <person name="Gueddou A."/>
            <person name="Hezbri K."/>
            <person name="Ktari K."/>
            <person name="Nouioui I."/>
            <person name="Morris K."/>
            <person name="Simpson S."/>
            <person name="Abebe-Akele F."/>
            <person name="Thomas K."/>
            <person name="Gtari M."/>
            <person name="Tisa L.S."/>
        </authorList>
    </citation>
    <scope>NUCLEOTIDE SEQUENCE [LARGE SCALE GENOMIC DNA]</scope>
    <source>
        <strain evidence="4">NRRL B-16386</strain>
    </source>
</reference>
<protein>
    <submittedName>
        <fullName evidence="3">Uncharacterized protein</fullName>
    </submittedName>
</protein>
<evidence type="ECO:0000256" key="1">
    <source>
        <dbReference type="SAM" id="MobiDB-lite"/>
    </source>
</evidence>
<feature type="transmembrane region" description="Helical" evidence="2">
    <location>
        <begin position="66"/>
        <end position="89"/>
    </location>
</feature>
<dbReference type="Proteomes" id="UP000188929">
    <property type="component" value="Unassembled WGS sequence"/>
</dbReference>
<evidence type="ECO:0000256" key="2">
    <source>
        <dbReference type="SAM" id="Phobius"/>
    </source>
</evidence>
<comment type="caution">
    <text evidence="3">The sequence shown here is derived from an EMBL/GenBank/DDBJ whole genome shotgun (WGS) entry which is preliminary data.</text>
</comment>
<feature type="region of interest" description="Disordered" evidence="1">
    <location>
        <begin position="1"/>
        <end position="44"/>
    </location>
</feature>
<proteinExistence type="predicted"/>
<sequence length="144" mass="14724">MTIETTGTAATTGAADPASQAGQAPPAPPAVDEGAGGARGGSRADAFRSDMAALRIRDPRARTEGALLRLGAVLLAAGPVLGVIAYVISHGTTNPLQQRDAIVLGTVAVSISVAGAALFVRYSMAAFLRFWLARILFDRQNPPA</sequence>
<gene>
    <name evidence="3" type="ORF">BL253_02850</name>
</gene>
<keyword evidence="2" id="KW-0472">Membrane</keyword>
<feature type="compositionally biased region" description="Low complexity" evidence="1">
    <location>
        <begin position="1"/>
        <end position="24"/>
    </location>
</feature>